<dbReference type="GO" id="GO:0009403">
    <property type="term" value="P:toxin biosynthetic process"/>
    <property type="evidence" value="ECO:0007669"/>
    <property type="project" value="InterPro"/>
</dbReference>
<keyword evidence="8" id="KW-1185">Reference proteome</keyword>
<dbReference type="InterPro" id="IPR003825">
    <property type="entry name" value="Colicin-V_CvpA"/>
</dbReference>
<evidence type="ECO:0000256" key="6">
    <source>
        <dbReference type="SAM" id="Phobius"/>
    </source>
</evidence>
<dbReference type="AlphaFoldDB" id="A0A5N0TAG7"/>
<sequence>MSPADIFLLAVIGLSLLVGLLRGFVREVFALAVWGLAFLVGYQYAGGVAEWISPQVSLPSMRLALAFGGLFVATLLVGGLVTYLLGQLVDKTGLTGTDRLLGGVFGLVRGVLLVVLLIAVAGFTPLPADPWWPQSRVIQSFLPMAEWAVSFLPENAREYHDFDPTPEASEPAGPGDAPGADEPTTDDAAVSTNAGMAADSRVRIAADDAGPASPG</sequence>
<dbReference type="Proteomes" id="UP000325372">
    <property type="component" value="Unassembled WGS sequence"/>
</dbReference>
<evidence type="ECO:0000313" key="8">
    <source>
        <dbReference type="Proteomes" id="UP000325372"/>
    </source>
</evidence>
<protein>
    <submittedName>
        <fullName evidence="7">CvpA family protein</fullName>
    </submittedName>
</protein>
<evidence type="ECO:0000256" key="3">
    <source>
        <dbReference type="ARBA" id="ARBA00022989"/>
    </source>
</evidence>
<evidence type="ECO:0000256" key="2">
    <source>
        <dbReference type="ARBA" id="ARBA00022692"/>
    </source>
</evidence>
<gene>
    <name evidence="7" type="ORF">F3N42_07795</name>
</gene>
<dbReference type="GO" id="GO:0016020">
    <property type="term" value="C:membrane"/>
    <property type="evidence" value="ECO:0007669"/>
    <property type="project" value="UniProtKB-SubCell"/>
</dbReference>
<accession>A0A5N0TAG7</accession>
<evidence type="ECO:0000256" key="1">
    <source>
        <dbReference type="ARBA" id="ARBA00004141"/>
    </source>
</evidence>
<name>A0A5N0TAG7_9GAMM</name>
<keyword evidence="3 6" id="KW-1133">Transmembrane helix</keyword>
<dbReference type="PANTHER" id="PTHR36926">
    <property type="entry name" value="COLICIN V PRODUCTION PROTEIN"/>
    <property type="match status" value="1"/>
</dbReference>
<dbReference type="InterPro" id="IPR052719">
    <property type="entry name" value="CvpA-like"/>
</dbReference>
<evidence type="ECO:0000256" key="5">
    <source>
        <dbReference type="SAM" id="MobiDB-lite"/>
    </source>
</evidence>
<evidence type="ECO:0000313" key="7">
    <source>
        <dbReference type="EMBL" id="KAA9132063.1"/>
    </source>
</evidence>
<dbReference type="RefSeq" id="WP_150863854.1">
    <property type="nucleotide sequence ID" value="NZ_VYXP01000004.1"/>
</dbReference>
<proteinExistence type="predicted"/>
<organism evidence="7 8">
    <name type="scientific">Marinihelvus fidelis</name>
    <dbReference type="NCBI Taxonomy" id="2613842"/>
    <lineage>
        <taxon>Bacteria</taxon>
        <taxon>Pseudomonadati</taxon>
        <taxon>Pseudomonadota</taxon>
        <taxon>Gammaproteobacteria</taxon>
        <taxon>Chromatiales</taxon>
        <taxon>Wenzhouxiangellaceae</taxon>
        <taxon>Marinihelvus</taxon>
    </lineage>
</organism>
<feature type="transmembrane region" description="Helical" evidence="6">
    <location>
        <begin position="7"/>
        <end position="25"/>
    </location>
</feature>
<evidence type="ECO:0000256" key="4">
    <source>
        <dbReference type="ARBA" id="ARBA00023136"/>
    </source>
</evidence>
<dbReference type="PANTHER" id="PTHR36926:SF1">
    <property type="entry name" value="COLICIN V PRODUCTION PROTEIN"/>
    <property type="match status" value="1"/>
</dbReference>
<feature type="transmembrane region" description="Helical" evidence="6">
    <location>
        <begin position="31"/>
        <end position="52"/>
    </location>
</feature>
<feature type="region of interest" description="Disordered" evidence="5">
    <location>
        <begin position="159"/>
        <end position="215"/>
    </location>
</feature>
<keyword evidence="4 6" id="KW-0472">Membrane</keyword>
<dbReference type="Pfam" id="PF02674">
    <property type="entry name" value="Colicin_V"/>
    <property type="match status" value="1"/>
</dbReference>
<comment type="caution">
    <text evidence="7">The sequence shown here is derived from an EMBL/GenBank/DDBJ whole genome shotgun (WGS) entry which is preliminary data.</text>
</comment>
<feature type="transmembrane region" description="Helical" evidence="6">
    <location>
        <begin position="106"/>
        <end position="126"/>
    </location>
</feature>
<keyword evidence="2 6" id="KW-0812">Transmembrane</keyword>
<feature type="transmembrane region" description="Helical" evidence="6">
    <location>
        <begin position="64"/>
        <end position="86"/>
    </location>
</feature>
<reference evidence="7 8" key="1">
    <citation type="submission" date="2019-09" db="EMBL/GenBank/DDBJ databases">
        <title>Wenzhouxiangella sp. Genome sequencing and assembly.</title>
        <authorList>
            <person name="Zhang R."/>
        </authorList>
    </citation>
    <scope>NUCLEOTIDE SEQUENCE [LARGE SCALE GENOMIC DNA]</scope>
    <source>
        <strain evidence="7 8">W260</strain>
    </source>
</reference>
<comment type="subcellular location">
    <subcellularLocation>
        <location evidence="1">Membrane</location>
        <topology evidence="1">Multi-pass membrane protein</topology>
    </subcellularLocation>
</comment>
<dbReference type="EMBL" id="VYXP01000004">
    <property type="protein sequence ID" value="KAA9132063.1"/>
    <property type="molecule type" value="Genomic_DNA"/>
</dbReference>